<dbReference type="Proteomes" id="UP000759131">
    <property type="component" value="Unassembled WGS sequence"/>
</dbReference>
<dbReference type="Gene3D" id="1.20.1250.20">
    <property type="entry name" value="MFS general substrate transporter like domains"/>
    <property type="match status" value="1"/>
</dbReference>
<feature type="transmembrane region" description="Helical" evidence="5">
    <location>
        <begin position="125"/>
        <end position="146"/>
    </location>
</feature>
<evidence type="ECO:0000256" key="4">
    <source>
        <dbReference type="ARBA" id="ARBA00023136"/>
    </source>
</evidence>
<dbReference type="GO" id="GO:0016020">
    <property type="term" value="C:membrane"/>
    <property type="evidence" value="ECO:0007669"/>
    <property type="project" value="UniProtKB-SubCell"/>
</dbReference>
<organism evidence="6">
    <name type="scientific">Medioppia subpectinata</name>
    <dbReference type="NCBI Taxonomy" id="1979941"/>
    <lineage>
        <taxon>Eukaryota</taxon>
        <taxon>Metazoa</taxon>
        <taxon>Ecdysozoa</taxon>
        <taxon>Arthropoda</taxon>
        <taxon>Chelicerata</taxon>
        <taxon>Arachnida</taxon>
        <taxon>Acari</taxon>
        <taxon>Acariformes</taxon>
        <taxon>Sarcoptiformes</taxon>
        <taxon>Oribatida</taxon>
        <taxon>Brachypylina</taxon>
        <taxon>Oppioidea</taxon>
        <taxon>Oppiidae</taxon>
        <taxon>Medioppia</taxon>
    </lineage>
</organism>
<dbReference type="Pfam" id="PF07690">
    <property type="entry name" value="MFS_1"/>
    <property type="match status" value="1"/>
</dbReference>
<keyword evidence="2 5" id="KW-0812">Transmembrane</keyword>
<dbReference type="OrthoDB" id="6489069at2759"/>
<feature type="transmembrane region" description="Helical" evidence="5">
    <location>
        <begin position="152"/>
        <end position="172"/>
    </location>
</feature>
<evidence type="ECO:0000256" key="3">
    <source>
        <dbReference type="ARBA" id="ARBA00022989"/>
    </source>
</evidence>
<dbReference type="PROSITE" id="PS00216">
    <property type="entry name" value="SUGAR_TRANSPORT_1"/>
    <property type="match status" value="1"/>
</dbReference>
<feature type="transmembrane region" description="Helical" evidence="5">
    <location>
        <begin position="77"/>
        <end position="95"/>
    </location>
</feature>
<proteinExistence type="predicted"/>
<dbReference type="PANTHER" id="PTHR24064">
    <property type="entry name" value="SOLUTE CARRIER FAMILY 22 MEMBER"/>
    <property type="match status" value="1"/>
</dbReference>
<keyword evidence="4 5" id="KW-0472">Membrane</keyword>
<dbReference type="EMBL" id="CAJPIZ010012653">
    <property type="protein sequence ID" value="CAG2113816.1"/>
    <property type="molecule type" value="Genomic_DNA"/>
</dbReference>
<protein>
    <recommendedName>
        <fullName evidence="8">Organic cation transporter</fullName>
    </recommendedName>
</protein>
<name>A0A7R9Q5J4_9ACAR</name>
<keyword evidence="7" id="KW-1185">Reference proteome</keyword>
<comment type="subcellular location">
    <subcellularLocation>
        <location evidence="1">Membrane</location>
        <topology evidence="1">Multi-pass membrane protein</topology>
    </subcellularLocation>
</comment>
<evidence type="ECO:0000313" key="6">
    <source>
        <dbReference type="EMBL" id="CAD7633386.1"/>
    </source>
</evidence>
<dbReference type="SUPFAM" id="SSF103473">
    <property type="entry name" value="MFS general substrate transporter"/>
    <property type="match status" value="1"/>
</dbReference>
<dbReference type="InterPro" id="IPR005829">
    <property type="entry name" value="Sugar_transporter_CS"/>
</dbReference>
<reference evidence="6" key="1">
    <citation type="submission" date="2020-11" db="EMBL/GenBank/DDBJ databases">
        <authorList>
            <person name="Tran Van P."/>
        </authorList>
    </citation>
    <scope>NUCLEOTIDE SEQUENCE</scope>
</reference>
<keyword evidence="3 5" id="KW-1133">Transmembrane helix</keyword>
<dbReference type="InterPro" id="IPR011701">
    <property type="entry name" value="MFS"/>
</dbReference>
<evidence type="ECO:0000256" key="2">
    <source>
        <dbReference type="ARBA" id="ARBA00022692"/>
    </source>
</evidence>
<evidence type="ECO:0000313" key="7">
    <source>
        <dbReference type="Proteomes" id="UP000759131"/>
    </source>
</evidence>
<sequence>MKLDNYNRGTNNSDVCDTNCSQWKFDQTFGNTIIEEFELVCDKAWLPSLSQSIYQSGYAVNGLILGYLSDRYGRRPVLWLAVILEICGGLSVILSNSMTQYIVSRFFLGLGDSGRGFGSKHRANVILLISFGSILGFITLPGAAYLTHNYRYLQLIPTLVALVLLISWLWSIPESPRWLLCKGDLNTTKQSLMKCAKINGQDVTNFEQQFGELEKHIKML</sequence>
<evidence type="ECO:0008006" key="8">
    <source>
        <dbReference type="Google" id="ProtNLM"/>
    </source>
</evidence>
<accession>A0A7R9Q5J4</accession>
<dbReference type="EMBL" id="OC867228">
    <property type="protein sequence ID" value="CAD7633386.1"/>
    <property type="molecule type" value="Genomic_DNA"/>
</dbReference>
<gene>
    <name evidence="6" type="ORF">OSB1V03_LOCUS13783</name>
</gene>
<dbReference type="GO" id="GO:0022857">
    <property type="term" value="F:transmembrane transporter activity"/>
    <property type="evidence" value="ECO:0007669"/>
    <property type="project" value="InterPro"/>
</dbReference>
<evidence type="ECO:0000256" key="5">
    <source>
        <dbReference type="SAM" id="Phobius"/>
    </source>
</evidence>
<dbReference type="InterPro" id="IPR036259">
    <property type="entry name" value="MFS_trans_sf"/>
</dbReference>
<dbReference type="AlphaFoldDB" id="A0A7R9Q5J4"/>
<evidence type="ECO:0000256" key="1">
    <source>
        <dbReference type="ARBA" id="ARBA00004141"/>
    </source>
</evidence>